<dbReference type="Pfam" id="PF04055">
    <property type="entry name" value="Radical_SAM"/>
    <property type="match status" value="1"/>
</dbReference>
<evidence type="ECO:0000259" key="6">
    <source>
        <dbReference type="PROSITE" id="PS51918"/>
    </source>
</evidence>
<dbReference type="PROSITE" id="PS51918">
    <property type="entry name" value="RADICAL_SAM"/>
    <property type="match status" value="1"/>
</dbReference>
<proteinExistence type="predicted"/>
<dbReference type="SFLD" id="SFLDF00303">
    <property type="entry name" value="hopanoid_C2-methyltransferase"/>
    <property type="match status" value="1"/>
</dbReference>
<dbReference type="Proteomes" id="UP000524246">
    <property type="component" value="Unassembled WGS sequence"/>
</dbReference>
<dbReference type="PANTHER" id="PTHR43409:SF3">
    <property type="entry name" value="HYPOTHETICAL METHYLTRANSFERASE"/>
    <property type="match status" value="1"/>
</dbReference>
<sequence>MPNALLVYPDFPPSYWSEKYALDFIGKKSAMPPLGLLTLASLFPKHYNLKLVDMNYTSLTDEMLSWSDYVFCSAMIVQRDSFKEVVARCNAMGVPIIAGGPYPTSFCDEISGVDHLVLGEVEDFFADFLKDLEANTAAKIYRPPIGENGEPRRPSVEHIAPPRYDLLNLNDYASVSLQFSRGCPFNCEFCDITKLYGRVSRTKTIQQVIKELDALYESGWRGTVFFVDDNFIGNREQANRLMPQIAAWQKKRNYPFAFYTEASVNLSEMPDLMTDMADAGFDMVFLGLETPNPDALKQANKGHNIRHGNPNYLLDAVRTIQSYGMEVTGGFILGLDGDDESSFDAQINFIQKAGIPTAMVGLLNALKGTDLYQRLKREGRLLSESSGNNVCSALNFIPRINPEMLLDGYRRVLSTLYDSSLRNYFARCYTLLKNWKQRKYCTRPIGMVEITAYLKTLWRQLFSRQGPAYLKFQLKVLLRRPRMFSEAIRLAVLGYHYEKVTRQQILVDEFKNFLDLQMGIFRERISYYEKMGSAHITELSSYFMEHFKDIRKRYEAINKDFRSTADDALLAFKASLNVQLQRFNQVCKLEVPEIF</sequence>
<evidence type="ECO:0000256" key="1">
    <source>
        <dbReference type="ARBA" id="ARBA00001966"/>
    </source>
</evidence>
<keyword evidence="2" id="KW-0949">S-adenosyl-L-methionine</keyword>
<comment type="caution">
    <text evidence="7">The sequence shown here is derived from an EMBL/GenBank/DDBJ whole genome shotgun (WGS) entry which is preliminary data.</text>
</comment>
<dbReference type="InterPro" id="IPR007197">
    <property type="entry name" value="rSAM"/>
</dbReference>
<dbReference type="PANTHER" id="PTHR43409">
    <property type="entry name" value="ANAEROBIC MAGNESIUM-PROTOPORPHYRIN IX MONOMETHYL ESTER CYCLASE-RELATED"/>
    <property type="match status" value="1"/>
</dbReference>
<dbReference type="Pfam" id="PF13282">
    <property type="entry name" value="DUF4070"/>
    <property type="match status" value="1"/>
</dbReference>
<dbReference type="SUPFAM" id="SSF102114">
    <property type="entry name" value="Radical SAM enzymes"/>
    <property type="match status" value="1"/>
</dbReference>
<dbReference type="InterPro" id="IPR058240">
    <property type="entry name" value="rSAM_sf"/>
</dbReference>
<dbReference type="InterPro" id="IPR006638">
    <property type="entry name" value="Elp3/MiaA/NifB-like_rSAM"/>
</dbReference>
<comment type="cofactor">
    <cofactor evidence="1">
        <name>[4Fe-4S] cluster</name>
        <dbReference type="ChEBI" id="CHEBI:49883"/>
    </cofactor>
</comment>
<dbReference type="InterPro" id="IPR034530">
    <property type="entry name" value="HpnP-like"/>
</dbReference>
<organism evidence="7 8">
    <name type="scientific">SAR324 cluster bacterium</name>
    <dbReference type="NCBI Taxonomy" id="2024889"/>
    <lineage>
        <taxon>Bacteria</taxon>
        <taxon>Deltaproteobacteria</taxon>
        <taxon>SAR324 cluster</taxon>
    </lineage>
</organism>
<dbReference type="Gene3D" id="3.40.50.280">
    <property type="entry name" value="Cobalamin-binding domain"/>
    <property type="match status" value="1"/>
</dbReference>
<dbReference type="InterPro" id="IPR034466">
    <property type="entry name" value="Methyltransferase_Class_B"/>
</dbReference>
<dbReference type="GO" id="GO:0046872">
    <property type="term" value="F:metal ion binding"/>
    <property type="evidence" value="ECO:0007669"/>
    <property type="project" value="UniProtKB-KW"/>
</dbReference>
<dbReference type="GO" id="GO:0003824">
    <property type="term" value="F:catalytic activity"/>
    <property type="evidence" value="ECO:0007669"/>
    <property type="project" value="InterPro"/>
</dbReference>
<evidence type="ECO:0000313" key="8">
    <source>
        <dbReference type="Proteomes" id="UP000524246"/>
    </source>
</evidence>
<evidence type="ECO:0000256" key="2">
    <source>
        <dbReference type="ARBA" id="ARBA00022691"/>
    </source>
</evidence>
<dbReference type="AlphaFoldDB" id="A0A7X9FRC1"/>
<dbReference type="SMART" id="SM00729">
    <property type="entry name" value="Elp3"/>
    <property type="match status" value="1"/>
</dbReference>
<gene>
    <name evidence="7" type="ORF">GYA55_06990</name>
</gene>
<reference evidence="7 8" key="1">
    <citation type="journal article" date="2020" name="Biotechnol. Biofuels">
        <title>New insights from the biogas microbiome by comprehensive genome-resolved metagenomics of nearly 1600 species originating from multiple anaerobic digesters.</title>
        <authorList>
            <person name="Campanaro S."/>
            <person name="Treu L."/>
            <person name="Rodriguez-R L.M."/>
            <person name="Kovalovszki A."/>
            <person name="Ziels R.M."/>
            <person name="Maus I."/>
            <person name="Zhu X."/>
            <person name="Kougias P.G."/>
            <person name="Basile A."/>
            <person name="Luo G."/>
            <person name="Schluter A."/>
            <person name="Konstantinidis K.T."/>
            <person name="Angelidaki I."/>
        </authorList>
    </citation>
    <scope>NUCLEOTIDE SEQUENCE [LARGE SCALE GENOMIC DNA]</scope>
    <source>
        <strain evidence="7">AS27yjCOA_65</strain>
    </source>
</reference>
<dbReference type="Gene3D" id="3.80.30.20">
    <property type="entry name" value="tm_1862 like domain"/>
    <property type="match status" value="1"/>
</dbReference>
<keyword evidence="4" id="KW-0408">Iron</keyword>
<dbReference type="EMBL" id="JAAZON010000306">
    <property type="protein sequence ID" value="NMC62901.1"/>
    <property type="molecule type" value="Genomic_DNA"/>
</dbReference>
<keyword evidence="5" id="KW-0411">Iron-sulfur</keyword>
<feature type="domain" description="Radical SAM core" evidence="6">
    <location>
        <begin position="169"/>
        <end position="403"/>
    </location>
</feature>
<evidence type="ECO:0000256" key="4">
    <source>
        <dbReference type="ARBA" id="ARBA00023004"/>
    </source>
</evidence>
<dbReference type="InterPro" id="IPR023404">
    <property type="entry name" value="rSAM_horseshoe"/>
</dbReference>
<dbReference type="InterPro" id="IPR025274">
    <property type="entry name" value="DUF4070"/>
</dbReference>
<dbReference type="InterPro" id="IPR051198">
    <property type="entry name" value="BchE-like"/>
</dbReference>
<keyword evidence="3" id="KW-0479">Metal-binding</keyword>
<dbReference type="CDD" id="cd01335">
    <property type="entry name" value="Radical_SAM"/>
    <property type="match status" value="1"/>
</dbReference>
<evidence type="ECO:0000256" key="3">
    <source>
        <dbReference type="ARBA" id="ARBA00022723"/>
    </source>
</evidence>
<evidence type="ECO:0000256" key="5">
    <source>
        <dbReference type="ARBA" id="ARBA00023014"/>
    </source>
</evidence>
<dbReference type="GO" id="GO:0005829">
    <property type="term" value="C:cytosol"/>
    <property type="evidence" value="ECO:0007669"/>
    <property type="project" value="TreeGrafter"/>
</dbReference>
<dbReference type="SFLD" id="SFLDG01123">
    <property type="entry name" value="methyltransferase_(Class_B)"/>
    <property type="match status" value="1"/>
</dbReference>
<evidence type="ECO:0000313" key="7">
    <source>
        <dbReference type="EMBL" id="NMC62901.1"/>
    </source>
</evidence>
<dbReference type="SFLD" id="SFLDS00029">
    <property type="entry name" value="Radical_SAM"/>
    <property type="match status" value="1"/>
</dbReference>
<name>A0A7X9FRC1_9DELT</name>
<dbReference type="GO" id="GO:0051536">
    <property type="term" value="F:iron-sulfur cluster binding"/>
    <property type="evidence" value="ECO:0007669"/>
    <property type="project" value="UniProtKB-KW"/>
</dbReference>
<dbReference type="SFLD" id="SFLDG01082">
    <property type="entry name" value="B12-binding_domain_containing"/>
    <property type="match status" value="1"/>
</dbReference>
<protein>
    <submittedName>
        <fullName evidence="7">B12-binding domain-containing radical SAM protein</fullName>
    </submittedName>
</protein>
<accession>A0A7X9FRC1</accession>